<name>A0A1L9P055_9RHOB</name>
<accession>A0A1L9P055</accession>
<reference evidence="4 5" key="1">
    <citation type="submission" date="2016-10" db="EMBL/GenBank/DDBJ databases">
        <title>Genome sequence of Planktotalea frisia SH6-1.</title>
        <authorList>
            <person name="Poehlein A."/>
            <person name="Bakenhus I."/>
            <person name="Voget S."/>
            <person name="Brinkhoff T."/>
            <person name="Simon M."/>
        </authorList>
    </citation>
    <scope>NUCLEOTIDE SEQUENCE [LARGE SCALE GENOMIC DNA]</scope>
    <source>
        <strain evidence="4 5">SH6-1</strain>
    </source>
</reference>
<dbReference type="Pfam" id="PF03061">
    <property type="entry name" value="4HBT"/>
    <property type="match status" value="1"/>
</dbReference>
<keyword evidence="2" id="KW-0378">Hydrolase</keyword>
<dbReference type="Gene3D" id="3.10.129.10">
    <property type="entry name" value="Hotdog Thioesterase"/>
    <property type="match status" value="1"/>
</dbReference>
<dbReference type="InterPro" id="IPR039298">
    <property type="entry name" value="ACOT13"/>
</dbReference>
<dbReference type="STRING" id="696762.PFRI_08840"/>
<dbReference type="AlphaFoldDB" id="A0A1L9P055"/>
<evidence type="ECO:0000313" key="5">
    <source>
        <dbReference type="Proteomes" id="UP000184514"/>
    </source>
</evidence>
<keyword evidence="5" id="KW-1185">Reference proteome</keyword>
<dbReference type="PANTHER" id="PTHR21660:SF1">
    <property type="entry name" value="ACYL-COENZYME A THIOESTERASE 13"/>
    <property type="match status" value="1"/>
</dbReference>
<feature type="domain" description="Thioesterase" evidence="3">
    <location>
        <begin position="53"/>
        <end position="124"/>
    </location>
</feature>
<evidence type="ECO:0000259" key="3">
    <source>
        <dbReference type="Pfam" id="PF03061"/>
    </source>
</evidence>
<protein>
    <recommendedName>
        <fullName evidence="3">Thioesterase domain-containing protein</fullName>
    </recommendedName>
</protein>
<organism evidence="4 5">
    <name type="scientific">Planktotalea frisia</name>
    <dbReference type="NCBI Taxonomy" id="696762"/>
    <lineage>
        <taxon>Bacteria</taxon>
        <taxon>Pseudomonadati</taxon>
        <taxon>Pseudomonadota</taxon>
        <taxon>Alphaproteobacteria</taxon>
        <taxon>Rhodobacterales</taxon>
        <taxon>Paracoccaceae</taxon>
        <taxon>Planktotalea</taxon>
    </lineage>
</organism>
<dbReference type="Proteomes" id="UP000184514">
    <property type="component" value="Unassembled WGS sequence"/>
</dbReference>
<dbReference type="InterPro" id="IPR029069">
    <property type="entry name" value="HotDog_dom_sf"/>
</dbReference>
<evidence type="ECO:0000256" key="1">
    <source>
        <dbReference type="ARBA" id="ARBA00008324"/>
    </source>
</evidence>
<dbReference type="NCBIfam" id="TIGR00369">
    <property type="entry name" value="unchar_dom_1"/>
    <property type="match status" value="1"/>
</dbReference>
<dbReference type="EMBL" id="MLCB01000079">
    <property type="protein sequence ID" value="OJI94852.1"/>
    <property type="molecule type" value="Genomic_DNA"/>
</dbReference>
<dbReference type="CDD" id="cd03443">
    <property type="entry name" value="PaaI_thioesterase"/>
    <property type="match status" value="1"/>
</dbReference>
<evidence type="ECO:0000256" key="2">
    <source>
        <dbReference type="ARBA" id="ARBA00022801"/>
    </source>
</evidence>
<gene>
    <name evidence="4" type="ORF">PFRI_08840</name>
</gene>
<sequence>MISDLLDSLIEQKVRDSFAHQSFMTLLNARMETLALGHAQISVTIDERVQQQQGFAHGGLIFSLADSAAGYAALTMLPLDMEVMTAELKINYLAAAKGTLTATGRVLKPGKRLIVVAADVWAELDGTRKHIAAVQGTMVPVKT</sequence>
<dbReference type="PANTHER" id="PTHR21660">
    <property type="entry name" value="THIOESTERASE SUPERFAMILY MEMBER-RELATED"/>
    <property type="match status" value="1"/>
</dbReference>
<evidence type="ECO:0000313" key="4">
    <source>
        <dbReference type="EMBL" id="OJI94852.1"/>
    </source>
</evidence>
<dbReference type="GO" id="GO:0047617">
    <property type="term" value="F:fatty acyl-CoA hydrolase activity"/>
    <property type="evidence" value="ECO:0007669"/>
    <property type="project" value="InterPro"/>
</dbReference>
<dbReference type="SUPFAM" id="SSF54637">
    <property type="entry name" value="Thioesterase/thiol ester dehydrase-isomerase"/>
    <property type="match status" value="1"/>
</dbReference>
<comment type="similarity">
    <text evidence="1">Belongs to the thioesterase PaaI family.</text>
</comment>
<comment type="caution">
    <text evidence="4">The sequence shown here is derived from an EMBL/GenBank/DDBJ whole genome shotgun (WGS) entry which is preliminary data.</text>
</comment>
<proteinExistence type="inferred from homology"/>
<dbReference type="InterPro" id="IPR003736">
    <property type="entry name" value="PAAI_dom"/>
</dbReference>
<dbReference type="InterPro" id="IPR006683">
    <property type="entry name" value="Thioestr_dom"/>
</dbReference>